<evidence type="ECO:0000313" key="10">
    <source>
        <dbReference type="EMBL" id="QGU01294.1"/>
    </source>
</evidence>
<dbReference type="InterPro" id="IPR010619">
    <property type="entry name" value="ThrE-like_N"/>
</dbReference>
<gene>
    <name evidence="10" type="ORF">CKALI_01975</name>
</gene>
<reference evidence="11" key="1">
    <citation type="submission" date="2019-11" db="EMBL/GenBank/DDBJ databases">
        <title>Complete genome sequence of Corynebacterium kalinowskii 1959, a novel Corynebacterium species isolated from soil of a small paddock in Vilsendorf, Germany.</title>
        <authorList>
            <person name="Schaffert L."/>
            <person name="Ruwe M."/>
            <person name="Milse J."/>
            <person name="Hanuschka K."/>
            <person name="Ortseifen V."/>
            <person name="Droste J."/>
            <person name="Brandt D."/>
            <person name="Schlueter L."/>
            <person name="Kutter Y."/>
            <person name="Vinke S."/>
            <person name="Viehoefer P."/>
            <person name="Jacob L."/>
            <person name="Luebke N.-C."/>
            <person name="Schulte-Berndt E."/>
            <person name="Hain C."/>
            <person name="Linder M."/>
            <person name="Schmidt P."/>
            <person name="Wollenschlaeger L."/>
            <person name="Luttermann T."/>
            <person name="Thieme E."/>
            <person name="Hassa J."/>
            <person name="Haak M."/>
            <person name="Wittchen M."/>
            <person name="Mentz A."/>
            <person name="Persicke M."/>
            <person name="Busche T."/>
            <person name="Ruckert C."/>
        </authorList>
    </citation>
    <scope>NUCLEOTIDE SEQUENCE [LARGE SCALE GENOMIC DNA]</scope>
    <source>
        <strain evidence="11">1959</strain>
    </source>
</reference>
<evidence type="ECO:0000256" key="1">
    <source>
        <dbReference type="ARBA" id="ARBA00004651"/>
    </source>
</evidence>
<feature type="transmembrane region" description="Helical" evidence="7">
    <location>
        <begin position="263"/>
        <end position="281"/>
    </location>
</feature>
<dbReference type="GO" id="GO:0015744">
    <property type="term" value="P:succinate transport"/>
    <property type="evidence" value="ECO:0007669"/>
    <property type="project" value="TreeGrafter"/>
</dbReference>
<dbReference type="NCBIfam" id="NF047720">
    <property type="entry name" value="ThrSerExpThrE"/>
    <property type="match status" value="1"/>
</dbReference>
<dbReference type="GO" id="GO:0005886">
    <property type="term" value="C:plasma membrane"/>
    <property type="evidence" value="ECO:0007669"/>
    <property type="project" value="UniProtKB-SubCell"/>
</dbReference>
<dbReference type="KEGG" id="ckw:CKALI_01975"/>
<evidence type="ECO:0000313" key="11">
    <source>
        <dbReference type="Proteomes" id="UP000427071"/>
    </source>
</evidence>
<dbReference type="GO" id="GO:0022857">
    <property type="term" value="F:transmembrane transporter activity"/>
    <property type="evidence" value="ECO:0007669"/>
    <property type="project" value="InterPro"/>
</dbReference>
<evidence type="ECO:0000259" key="8">
    <source>
        <dbReference type="Pfam" id="PF06738"/>
    </source>
</evidence>
<evidence type="ECO:0000256" key="4">
    <source>
        <dbReference type="ARBA" id="ARBA00022989"/>
    </source>
</evidence>
<dbReference type="PANTHER" id="PTHR34390:SF2">
    <property type="entry name" value="SUCCINATE TRANSPORTER SUBUNIT YJJP-RELATED"/>
    <property type="match status" value="1"/>
</dbReference>
<feature type="transmembrane region" description="Helical" evidence="7">
    <location>
        <begin position="185"/>
        <end position="218"/>
    </location>
</feature>
<evidence type="ECO:0000256" key="6">
    <source>
        <dbReference type="ARBA" id="ARBA00034125"/>
    </source>
</evidence>
<feature type="transmembrane region" description="Helical" evidence="7">
    <location>
        <begin position="301"/>
        <end position="321"/>
    </location>
</feature>
<dbReference type="EMBL" id="CP046452">
    <property type="protein sequence ID" value="QGU01294.1"/>
    <property type="molecule type" value="Genomic_DNA"/>
</dbReference>
<name>A0A6B8VIA8_9CORY</name>
<evidence type="ECO:0000256" key="7">
    <source>
        <dbReference type="SAM" id="Phobius"/>
    </source>
</evidence>
<dbReference type="InterPro" id="IPR024528">
    <property type="entry name" value="ThrE_2"/>
</dbReference>
<keyword evidence="5 7" id="KW-0472">Membrane</keyword>
<feature type="transmembrane region" description="Helical" evidence="7">
    <location>
        <begin position="342"/>
        <end position="364"/>
    </location>
</feature>
<evidence type="ECO:0000259" key="9">
    <source>
        <dbReference type="Pfam" id="PF12821"/>
    </source>
</evidence>
<evidence type="ECO:0000256" key="3">
    <source>
        <dbReference type="ARBA" id="ARBA00022692"/>
    </source>
</evidence>
<evidence type="ECO:0000256" key="5">
    <source>
        <dbReference type="ARBA" id="ARBA00023136"/>
    </source>
</evidence>
<dbReference type="InterPro" id="IPR050539">
    <property type="entry name" value="ThrE_Dicarb/AminoAcid_Exp"/>
</dbReference>
<evidence type="ECO:0008006" key="12">
    <source>
        <dbReference type="Google" id="ProtNLM"/>
    </source>
</evidence>
<accession>A0A6B8VIA8</accession>
<comment type="similarity">
    <text evidence="6">Belongs to the ThrE exporter (TC 2.A.79) family.</text>
</comment>
<feature type="transmembrane region" description="Helical" evidence="7">
    <location>
        <begin position="230"/>
        <end position="251"/>
    </location>
</feature>
<sequence>MLPESTIPNQDWLCPLECRQIRFKGKGLFVLEFFRGRGHIATIDAAKAAPPPSPLAPIDLTDPGQVAGVMHIAARIGDILLMSGTGNNDTKAQIHAVTSAYGLHYAHVDITMNTITLFTHMGTYKTPVSVFRVVNRLGTNFGQLAEVDRLIRSIQSGATSPDMAEKILDEIISTTPSARQLRFTLGWAFMAAAVAVLLGGGLLVAAISSVTAAVIMLGSELLDAQGLPPFFQNIYGGFVGTVPAAVAYLLAVRQGFELAPSQIIASGIVVMLAGLTLVQALQDGITGAPVTASARFFETMLMTGGIVAGVAIGIQVSDALGINLPPIQTTPAPNFSSSTVKVLSGAIASAAFAVACFVEWRSMWIAGLTAAAGSSVYYFVLIPHGVGPVVGIGISATIIGLAGGLLARRFLIPPLIVSVSGITPLLPGLSVYRGMYAILNEQLLIGFTNMALALAIATSLGAGVVLGEWIARKLRRPPRFNPYRAFRTRRRFFHKPPAPLSQQ</sequence>
<proteinExistence type="inferred from homology"/>
<feature type="transmembrane region" description="Helical" evidence="7">
    <location>
        <begin position="410"/>
        <end position="432"/>
    </location>
</feature>
<dbReference type="Proteomes" id="UP000427071">
    <property type="component" value="Chromosome"/>
</dbReference>
<dbReference type="PANTHER" id="PTHR34390">
    <property type="entry name" value="UPF0442 PROTEIN YJJB-RELATED"/>
    <property type="match status" value="1"/>
</dbReference>
<organism evidence="10 11">
    <name type="scientific">Corynebacterium kalinowskii</name>
    <dbReference type="NCBI Taxonomy" id="2675216"/>
    <lineage>
        <taxon>Bacteria</taxon>
        <taxon>Bacillati</taxon>
        <taxon>Actinomycetota</taxon>
        <taxon>Actinomycetes</taxon>
        <taxon>Mycobacteriales</taxon>
        <taxon>Corynebacteriaceae</taxon>
        <taxon>Corynebacterium</taxon>
    </lineage>
</organism>
<dbReference type="AlphaFoldDB" id="A0A6B8VIA8"/>
<keyword evidence="4 7" id="KW-1133">Transmembrane helix</keyword>
<comment type="subcellular location">
    <subcellularLocation>
        <location evidence="1">Cell membrane</location>
        <topology evidence="1">Multi-pass membrane protein</topology>
    </subcellularLocation>
</comment>
<keyword evidence="2" id="KW-1003">Cell membrane</keyword>
<feature type="domain" description="Threonine/Serine exporter ThrE" evidence="9">
    <location>
        <begin position="343"/>
        <end position="468"/>
    </location>
</feature>
<keyword evidence="11" id="KW-1185">Reference proteome</keyword>
<evidence type="ECO:0000256" key="2">
    <source>
        <dbReference type="ARBA" id="ARBA00022475"/>
    </source>
</evidence>
<dbReference type="Pfam" id="PF06738">
    <property type="entry name" value="ThrE"/>
    <property type="match status" value="1"/>
</dbReference>
<feature type="transmembrane region" description="Helical" evidence="7">
    <location>
        <begin position="444"/>
        <end position="471"/>
    </location>
</feature>
<feature type="domain" description="Threonine/serine exporter-like N-terminal" evidence="8">
    <location>
        <begin position="72"/>
        <end position="316"/>
    </location>
</feature>
<keyword evidence="3 7" id="KW-0812">Transmembrane</keyword>
<feature type="transmembrane region" description="Helical" evidence="7">
    <location>
        <begin position="376"/>
        <end position="403"/>
    </location>
</feature>
<dbReference type="Pfam" id="PF12821">
    <property type="entry name" value="ThrE_2"/>
    <property type="match status" value="1"/>
</dbReference>
<protein>
    <recommendedName>
        <fullName evidence="12">Amino acid export carrier protein</fullName>
    </recommendedName>
</protein>